<dbReference type="RefSeq" id="WP_217699693.1">
    <property type="nucleotide sequence ID" value="NZ_FUZF01000022.1"/>
</dbReference>
<dbReference type="EMBL" id="FUZF01000022">
    <property type="protein sequence ID" value="SKC04099.1"/>
    <property type="molecule type" value="Genomic_DNA"/>
</dbReference>
<organism evidence="1 2">
    <name type="scientific">Sphingobacterium nematocida</name>
    <dbReference type="NCBI Taxonomy" id="1513896"/>
    <lineage>
        <taxon>Bacteria</taxon>
        <taxon>Pseudomonadati</taxon>
        <taxon>Bacteroidota</taxon>
        <taxon>Sphingobacteriia</taxon>
        <taxon>Sphingobacteriales</taxon>
        <taxon>Sphingobacteriaceae</taxon>
        <taxon>Sphingobacterium</taxon>
    </lineage>
</organism>
<evidence type="ECO:0000313" key="2">
    <source>
        <dbReference type="Proteomes" id="UP000190150"/>
    </source>
</evidence>
<gene>
    <name evidence="1" type="ORF">SAMN05660841_03797</name>
</gene>
<protein>
    <submittedName>
        <fullName evidence="1">Uncharacterized protein</fullName>
    </submittedName>
</protein>
<proteinExistence type="predicted"/>
<keyword evidence="2" id="KW-1185">Reference proteome</keyword>
<name>A0A1T5G6V9_9SPHI</name>
<feature type="non-terminal residue" evidence="1">
    <location>
        <position position="1"/>
    </location>
</feature>
<reference evidence="2" key="1">
    <citation type="submission" date="2017-02" db="EMBL/GenBank/DDBJ databases">
        <authorList>
            <person name="Varghese N."/>
            <person name="Submissions S."/>
        </authorList>
    </citation>
    <scope>NUCLEOTIDE SEQUENCE [LARGE SCALE GENOMIC DNA]</scope>
    <source>
        <strain evidence="2">DSM 24091</strain>
    </source>
</reference>
<evidence type="ECO:0000313" key="1">
    <source>
        <dbReference type="EMBL" id="SKC04099.1"/>
    </source>
</evidence>
<dbReference type="Proteomes" id="UP000190150">
    <property type="component" value="Unassembled WGS sequence"/>
</dbReference>
<sequence>YIDAKGVSKELALNITGLRYDAESSALQYTNSKGLTETIGLAALVKSNETLTSLNQDATGIEYRDESNNTHNAKVVSANTTNIIKVDGDFGALLIAEDIHANQEKTTVSGGKGTVVTLEENNNTKNYKVEVTDDLIKILKSAMPKFFYMPSMVMPTFKDQISDKDVMEENGGVFTIKLYESYKKQFGLTDQSSSAVNVGKVTTLPVLPANELDYYVTFYDKTVFEEVSISNEGVLTYRIKQDADITIGSFMNIVFAVRP</sequence>
<accession>A0A1T5G6V9</accession>
<dbReference type="AlphaFoldDB" id="A0A1T5G6V9"/>
<dbReference type="STRING" id="1513896.SAMN05660841_03797"/>